<sequence>MIETFNQGEVDGGGRNHWISSVSSPEFEFNLNQSSLPSTQLLSADELFVDGVLLPLRLLSHQPKEGKPRNNYDRHLPRTNSDPSPTVASSTPVTPSKKWTDIFRLGSVEKENKKEETNIEKNRNRNRKKSGGVTPVVLTSEHININIWPFSRSWSAGSRSKSAKMTTAGRKVSSAPCSRSNSGSGTAGFRRWTGSSGNGIHVGRQSPVWQIRKKSRNSSFHVDLRKNATASVGVGGGNKARVLNLNVNSCLGYRRHMSCEGGRKNRFAGGERSVETVDLGDRHFNLRAFFFSKKLCTK</sequence>
<accession>A0A0K9NRH2</accession>
<evidence type="ECO:0000256" key="1">
    <source>
        <dbReference type="SAM" id="MobiDB-lite"/>
    </source>
</evidence>
<feature type="region of interest" description="Disordered" evidence="1">
    <location>
        <begin position="165"/>
        <end position="203"/>
    </location>
</feature>
<dbReference type="Proteomes" id="UP000036987">
    <property type="component" value="Unassembled WGS sequence"/>
</dbReference>
<keyword evidence="3" id="KW-1185">Reference proteome</keyword>
<evidence type="ECO:0000313" key="3">
    <source>
        <dbReference type="Proteomes" id="UP000036987"/>
    </source>
</evidence>
<feature type="compositionally biased region" description="Polar residues" evidence="1">
    <location>
        <begin position="78"/>
        <end position="94"/>
    </location>
</feature>
<feature type="compositionally biased region" description="Basic and acidic residues" evidence="1">
    <location>
        <begin position="62"/>
        <end position="76"/>
    </location>
</feature>
<proteinExistence type="predicted"/>
<dbReference type="OrthoDB" id="1933735at2759"/>
<feature type="region of interest" description="Disordered" evidence="1">
    <location>
        <begin position="110"/>
        <end position="132"/>
    </location>
</feature>
<reference evidence="3" key="1">
    <citation type="journal article" date="2016" name="Nature">
        <title>The genome of the seagrass Zostera marina reveals angiosperm adaptation to the sea.</title>
        <authorList>
            <person name="Olsen J.L."/>
            <person name="Rouze P."/>
            <person name="Verhelst B."/>
            <person name="Lin Y.-C."/>
            <person name="Bayer T."/>
            <person name="Collen J."/>
            <person name="Dattolo E."/>
            <person name="De Paoli E."/>
            <person name="Dittami S."/>
            <person name="Maumus F."/>
            <person name="Michel G."/>
            <person name="Kersting A."/>
            <person name="Lauritano C."/>
            <person name="Lohaus R."/>
            <person name="Toepel M."/>
            <person name="Tonon T."/>
            <person name="Vanneste K."/>
            <person name="Amirebrahimi M."/>
            <person name="Brakel J."/>
            <person name="Bostroem C."/>
            <person name="Chovatia M."/>
            <person name="Grimwood J."/>
            <person name="Jenkins J.W."/>
            <person name="Jueterbock A."/>
            <person name="Mraz A."/>
            <person name="Stam W.T."/>
            <person name="Tice H."/>
            <person name="Bornberg-Bauer E."/>
            <person name="Green P.J."/>
            <person name="Pearson G.A."/>
            <person name="Procaccini G."/>
            <person name="Duarte C.M."/>
            <person name="Schmutz J."/>
            <person name="Reusch T.B.H."/>
            <person name="Van de Peer Y."/>
        </authorList>
    </citation>
    <scope>NUCLEOTIDE SEQUENCE [LARGE SCALE GENOMIC DNA]</scope>
    <source>
        <strain evidence="3">cv. Finnish</strain>
    </source>
</reference>
<name>A0A0K9NRH2_ZOSMR</name>
<dbReference type="EMBL" id="LFYR01001802">
    <property type="protein sequence ID" value="KMZ59371.1"/>
    <property type="molecule type" value="Genomic_DNA"/>
</dbReference>
<feature type="region of interest" description="Disordered" evidence="1">
    <location>
        <begin position="62"/>
        <end position="95"/>
    </location>
</feature>
<feature type="compositionally biased region" description="Basic and acidic residues" evidence="1">
    <location>
        <begin position="110"/>
        <end position="123"/>
    </location>
</feature>
<comment type="caution">
    <text evidence="2">The sequence shown here is derived from an EMBL/GenBank/DDBJ whole genome shotgun (WGS) entry which is preliminary data.</text>
</comment>
<gene>
    <name evidence="2" type="ORF">ZOSMA_69G00690</name>
</gene>
<protein>
    <submittedName>
        <fullName evidence="2">Uncharacterized protein</fullName>
    </submittedName>
</protein>
<dbReference type="AlphaFoldDB" id="A0A0K9NRH2"/>
<organism evidence="2 3">
    <name type="scientific">Zostera marina</name>
    <name type="common">Eelgrass</name>
    <dbReference type="NCBI Taxonomy" id="29655"/>
    <lineage>
        <taxon>Eukaryota</taxon>
        <taxon>Viridiplantae</taxon>
        <taxon>Streptophyta</taxon>
        <taxon>Embryophyta</taxon>
        <taxon>Tracheophyta</taxon>
        <taxon>Spermatophyta</taxon>
        <taxon>Magnoliopsida</taxon>
        <taxon>Liliopsida</taxon>
        <taxon>Zosteraceae</taxon>
        <taxon>Zostera</taxon>
    </lineage>
</organism>
<dbReference type="PANTHER" id="PTHR35132">
    <property type="entry name" value="SERINE/ARGININE REPETITIVE MATRIX-LIKE PROTEIN"/>
    <property type="match status" value="1"/>
</dbReference>
<evidence type="ECO:0000313" key="2">
    <source>
        <dbReference type="EMBL" id="KMZ59371.1"/>
    </source>
</evidence>
<dbReference type="PANTHER" id="PTHR35132:SF1">
    <property type="entry name" value="SERINE_ARGININE REPETITIVE MATRIX-LIKE PROTEIN"/>
    <property type="match status" value="1"/>
</dbReference>
<feature type="compositionally biased region" description="Polar residues" evidence="1">
    <location>
        <begin position="175"/>
        <end position="184"/>
    </location>
</feature>